<feature type="chain" id="PRO_5040475983" evidence="1">
    <location>
        <begin position="21"/>
        <end position="133"/>
    </location>
</feature>
<keyword evidence="1" id="KW-0732">Signal</keyword>
<reference evidence="2" key="1">
    <citation type="submission" date="2019-07" db="EMBL/GenBank/DDBJ databases">
        <title>Hyphodiscus hymeniophilus genome sequencing and assembly.</title>
        <authorList>
            <person name="Kramer G."/>
            <person name="Nodwell J."/>
        </authorList>
    </citation>
    <scope>NUCLEOTIDE SEQUENCE</scope>
    <source>
        <strain evidence="2">ATCC 34498</strain>
    </source>
</reference>
<evidence type="ECO:0000256" key="1">
    <source>
        <dbReference type="SAM" id="SignalP"/>
    </source>
</evidence>
<evidence type="ECO:0000313" key="3">
    <source>
        <dbReference type="Proteomes" id="UP000785200"/>
    </source>
</evidence>
<dbReference type="Proteomes" id="UP000785200">
    <property type="component" value="Unassembled WGS sequence"/>
</dbReference>
<feature type="signal peptide" evidence="1">
    <location>
        <begin position="1"/>
        <end position="20"/>
    </location>
</feature>
<sequence length="133" mass="15004">MAPSLVQAAVSLMLVGSAWAGLDTRYAVQVLDKRAGAPSLQYVSPSTIWHFLNYAEARAGYQFFGTGRARLLGQQPIPAPWDLVFWVVTRKRYTNSTAHAWLHSMELKLTKTQGGNHRPYTHHWGDGHWRIDS</sequence>
<proteinExistence type="predicted"/>
<dbReference type="EMBL" id="VNKQ01000004">
    <property type="protein sequence ID" value="KAG0651305.1"/>
    <property type="molecule type" value="Genomic_DNA"/>
</dbReference>
<comment type="caution">
    <text evidence="2">The sequence shown here is derived from an EMBL/GenBank/DDBJ whole genome shotgun (WGS) entry which is preliminary data.</text>
</comment>
<protein>
    <submittedName>
        <fullName evidence="2">Uncharacterized protein</fullName>
    </submittedName>
</protein>
<gene>
    <name evidence="2" type="ORF">D0Z07_1807</name>
</gene>
<accession>A0A9P6VNJ7</accession>
<evidence type="ECO:0000313" key="2">
    <source>
        <dbReference type="EMBL" id="KAG0651305.1"/>
    </source>
</evidence>
<keyword evidence="3" id="KW-1185">Reference proteome</keyword>
<name>A0A9P6VNJ7_9HELO</name>
<organism evidence="2 3">
    <name type="scientific">Hyphodiscus hymeniophilus</name>
    <dbReference type="NCBI Taxonomy" id="353542"/>
    <lineage>
        <taxon>Eukaryota</taxon>
        <taxon>Fungi</taxon>
        <taxon>Dikarya</taxon>
        <taxon>Ascomycota</taxon>
        <taxon>Pezizomycotina</taxon>
        <taxon>Leotiomycetes</taxon>
        <taxon>Helotiales</taxon>
        <taxon>Hyphodiscaceae</taxon>
        <taxon>Hyphodiscus</taxon>
    </lineage>
</organism>
<dbReference type="AlphaFoldDB" id="A0A9P6VNJ7"/>